<keyword evidence="2" id="KW-0449">Lipoprotein</keyword>
<organism evidence="2 3">
    <name type="scientific">Desulfonatronum thiosulfatophilum</name>
    <dbReference type="NCBI Taxonomy" id="617002"/>
    <lineage>
        <taxon>Bacteria</taxon>
        <taxon>Pseudomonadati</taxon>
        <taxon>Thermodesulfobacteriota</taxon>
        <taxon>Desulfovibrionia</taxon>
        <taxon>Desulfovibrionales</taxon>
        <taxon>Desulfonatronaceae</taxon>
        <taxon>Desulfonatronum</taxon>
    </lineage>
</organism>
<protein>
    <submittedName>
        <fullName evidence="2">Outer membrane lipoprotein</fullName>
    </submittedName>
</protein>
<dbReference type="PROSITE" id="PS51257">
    <property type="entry name" value="PROKAR_LIPOPROTEIN"/>
    <property type="match status" value="1"/>
</dbReference>
<keyword evidence="3" id="KW-1185">Reference proteome</keyword>
<dbReference type="InterPro" id="IPR004658">
    <property type="entry name" value="OMP_Slp"/>
</dbReference>
<dbReference type="OrthoDB" id="5397282at2"/>
<dbReference type="Proteomes" id="UP000198771">
    <property type="component" value="Unassembled WGS sequence"/>
</dbReference>
<dbReference type="PANTHER" id="PTHR37530:SF1">
    <property type="entry name" value="OUTER MEMBRANE PROTEIN SLP"/>
    <property type="match status" value="1"/>
</dbReference>
<feature type="signal peptide" evidence="1">
    <location>
        <begin position="1"/>
        <end position="21"/>
    </location>
</feature>
<dbReference type="PIRSF" id="PIRSF004982">
    <property type="entry name" value="SlP"/>
    <property type="match status" value="1"/>
</dbReference>
<dbReference type="AlphaFoldDB" id="A0A1G6BB92"/>
<proteinExistence type="predicted"/>
<gene>
    <name evidence="2" type="ORF">SAMN05660653_00857</name>
</gene>
<accession>A0A1G6BB92</accession>
<reference evidence="2 3" key="1">
    <citation type="submission" date="2016-10" db="EMBL/GenBank/DDBJ databases">
        <authorList>
            <person name="de Groot N.N."/>
        </authorList>
    </citation>
    <scope>NUCLEOTIDE SEQUENCE [LARGE SCALE GENOMIC DNA]</scope>
    <source>
        <strain evidence="2 3">ASO4-2</strain>
    </source>
</reference>
<dbReference type="EMBL" id="FMXO01000004">
    <property type="protein sequence ID" value="SDB17850.1"/>
    <property type="molecule type" value="Genomic_DNA"/>
</dbReference>
<name>A0A1G6BB92_9BACT</name>
<feature type="chain" id="PRO_5011763638" evidence="1">
    <location>
        <begin position="22"/>
        <end position="193"/>
    </location>
</feature>
<evidence type="ECO:0000313" key="3">
    <source>
        <dbReference type="Proteomes" id="UP000198771"/>
    </source>
</evidence>
<keyword evidence="1" id="KW-0732">Signal</keyword>
<evidence type="ECO:0000256" key="1">
    <source>
        <dbReference type="SAM" id="SignalP"/>
    </source>
</evidence>
<dbReference type="GO" id="GO:0019867">
    <property type="term" value="C:outer membrane"/>
    <property type="evidence" value="ECO:0007669"/>
    <property type="project" value="InterPro"/>
</dbReference>
<dbReference type="Pfam" id="PF03843">
    <property type="entry name" value="Slp"/>
    <property type="match status" value="1"/>
</dbReference>
<dbReference type="PANTHER" id="PTHR37530">
    <property type="entry name" value="OUTER MEMBRANE PROTEIN SLP"/>
    <property type="match status" value="1"/>
</dbReference>
<evidence type="ECO:0000313" key="2">
    <source>
        <dbReference type="EMBL" id="SDB17850.1"/>
    </source>
</evidence>
<dbReference type="RefSeq" id="WP_092117595.1">
    <property type="nucleotide sequence ID" value="NZ_FMXO01000004.1"/>
</dbReference>
<sequence>MRVPIMLTLMASALLGGCTHAVSPALLDMADRDLSFAELRQQPQANQGKIVVLGGVIVQVLHSEEGSLLEVYQTRTNHLGEPVDLDRSGGRFMVLHPAVLEPGIYRKGRRVTVAGRVIGEMIGDLGNLEYRYPYLAALEIRLWEERPQPRHDPFHDPFYGPFYSPYWDPWYGRYRRHPTLFPYRRHPFYSPWW</sequence>